<keyword evidence="1" id="KW-0472">Membrane</keyword>
<evidence type="ECO:0000313" key="2">
    <source>
        <dbReference type="EMBL" id="GGD88351.1"/>
    </source>
</evidence>
<accession>A0A916ZDC8</accession>
<protein>
    <submittedName>
        <fullName evidence="2">Uncharacterized protein</fullName>
    </submittedName>
</protein>
<keyword evidence="3" id="KW-1185">Reference proteome</keyword>
<name>A0A916ZDC8_9HYPH</name>
<reference evidence="2" key="2">
    <citation type="submission" date="2020-09" db="EMBL/GenBank/DDBJ databases">
        <authorList>
            <person name="Sun Q."/>
            <person name="Zhou Y."/>
        </authorList>
    </citation>
    <scope>NUCLEOTIDE SEQUENCE</scope>
    <source>
        <strain evidence="2">CGMCC 1.15367</strain>
    </source>
</reference>
<evidence type="ECO:0000313" key="3">
    <source>
        <dbReference type="Proteomes" id="UP000644699"/>
    </source>
</evidence>
<feature type="transmembrane region" description="Helical" evidence="1">
    <location>
        <begin position="50"/>
        <end position="73"/>
    </location>
</feature>
<dbReference type="Proteomes" id="UP000644699">
    <property type="component" value="Unassembled WGS sequence"/>
</dbReference>
<keyword evidence="1" id="KW-1133">Transmembrane helix</keyword>
<proteinExistence type="predicted"/>
<dbReference type="AlphaFoldDB" id="A0A916ZDC8"/>
<keyword evidence="1" id="KW-0812">Transmembrane</keyword>
<comment type="caution">
    <text evidence="2">The sequence shown here is derived from an EMBL/GenBank/DDBJ whole genome shotgun (WGS) entry which is preliminary data.</text>
</comment>
<reference evidence="2" key="1">
    <citation type="journal article" date="2014" name="Int. J. Syst. Evol. Microbiol.">
        <title>Complete genome sequence of Corynebacterium casei LMG S-19264T (=DSM 44701T), isolated from a smear-ripened cheese.</title>
        <authorList>
            <consortium name="US DOE Joint Genome Institute (JGI-PGF)"/>
            <person name="Walter F."/>
            <person name="Albersmeier A."/>
            <person name="Kalinowski J."/>
            <person name="Ruckert C."/>
        </authorList>
    </citation>
    <scope>NUCLEOTIDE SEQUENCE</scope>
    <source>
        <strain evidence="2">CGMCC 1.15367</strain>
    </source>
</reference>
<dbReference type="EMBL" id="BMIQ01000001">
    <property type="protein sequence ID" value="GGD88351.1"/>
    <property type="molecule type" value="Genomic_DNA"/>
</dbReference>
<sequence>MTFLGAWAGFFGTLSAIASLAIVAAAYPTLPPVPLIGDEVTRIAVLVLSQGSATVFGGAIAGFACAVLTLLLLLSMWMLQGAAPTDRAAGERLALATLGLAALLLGLAWAAGLDILGENVTLPGIATVLGLSSLALVFDRLVESEGSGEGDSEEEFYRSALLVGREMAREVTLRPVPTIHRRDREL</sequence>
<feature type="transmembrane region" description="Helical" evidence="1">
    <location>
        <begin position="119"/>
        <end position="138"/>
    </location>
</feature>
<gene>
    <name evidence="2" type="ORF">GCM10011390_03900</name>
</gene>
<organism evidence="2 3">
    <name type="scientific">Aureimonas endophytica</name>
    <dbReference type="NCBI Taxonomy" id="2027858"/>
    <lineage>
        <taxon>Bacteria</taxon>
        <taxon>Pseudomonadati</taxon>
        <taxon>Pseudomonadota</taxon>
        <taxon>Alphaproteobacteria</taxon>
        <taxon>Hyphomicrobiales</taxon>
        <taxon>Aurantimonadaceae</taxon>
        <taxon>Aureimonas</taxon>
    </lineage>
</organism>
<feature type="transmembrane region" description="Helical" evidence="1">
    <location>
        <begin position="93"/>
        <end position="113"/>
    </location>
</feature>
<evidence type="ECO:0000256" key="1">
    <source>
        <dbReference type="SAM" id="Phobius"/>
    </source>
</evidence>